<dbReference type="PANTHER" id="PTHR43811:SF19">
    <property type="entry name" value="39 KDA FK506-BINDING NUCLEAR PROTEIN"/>
    <property type="match status" value="1"/>
</dbReference>
<protein>
    <recommendedName>
        <fullName evidence="6">Peptidyl-prolyl cis-trans isomerase</fullName>
        <ecNumber evidence="6">5.2.1.8</ecNumber>
    </recommendedName>
</protein>
<feature type="signal peptide" evidence="7">
    <location>
        <begin position="1"/>
        <end position="18"/>
    </location>
</feature>
<keyword evidence="3 5" id="KW-0697">Rotamase</keyword>
<sequence length="274" mass="29847">MKYFISLLLLVSFISCNGDDSMENLNQTESDITQYIEINNLNAQQTNSGVYYVIEEQGTGKKAMRDAYVTLTYKGYLLDGTVFDLSEKEEGVMLDLLAVIPGFSEGITYFNEGGKGKILIPPSLAYGNSGISNLIPGGAVVIFDIEVKSVLNAQNEDDILEYLLSNNLEAERTDSGVYYIVETLGEGTEITENSSVTVKYTATLTNGIEFDKSSDTGSNFYLQNVIPGFAEGISLFKNGGKGKLIIPPHLAYGSNGVTNVVPRNAIVIFDFEIL</sequence>
<name>A0A4Y8AUM2_9FLAO</name>
<evidence type="ECO:0000256" key="5">
    <source>
        <dbReference type="PROSITE-ProRule" id="PRU00277"/>
    </source>
</evidence>
<evidence type="ECO:0000313" key="10">
    <source>
        <dbReference type="Proteomes" id="UP000298517"/>
    </source>
</evidence>
<evidence type="ECO:0000256" key="4">
    <source>
        <dbReference type="ARBA" id="ARBA00023235"/>
    </source>
</evidence>
<dbReference type="PROSITE" id="PS51257">
    <property type="entry name" value="PROKAR_LIPOPROTEIN"/>
    <property type="match status" value="1"/>
</dbReference>
<feature type="domain" description="PPIase FKBP-type" evidence="8">
    <location>
        <begin position="66"/>
        <end position="151"/>
    </location>
</feature>
<keyword evidence="4 5" id="KW-0413">Isomerase</keyword>
<proteinExistence type="inferred from homology"/>
<evidence type="ECO:0000256" key="2">
    <source>
        <dbReference type="ARBA" id="ARBA00006577"/>
    </source>
</evidence>
<keyword evidence="10" id="KW-1185">Reference proteome</keyword>
<dbReference type="Pfam" id="PF00254">
    <property type="entry name" value="FKBP_C"/>
    <property type="match status" value="2"/>
</dbReference>
<comment type="catalytic activity">
    <reaction evidence="1 5 6">
        <text>[protein]-peptidylproline (omega=180) = [protein]-peptidylproline (omega=0)</text>
        <dbReference type="Rhea" id="RHEA:16237"/>
        <dbReference type="Rhea" id="RHEA-COMP:10747"/>
        <dbReference type="Rhea" id="RHEA-COMP:10748"/>
        <dbReference type="ChEBI" id="CHEBI:83833"/>
        <dbReference type="ChEBI" id="CHEBI:83834"/>
        <dbReference type="EC" id="5.2.1.8"/>
    </reaction>
</comment>
<dbReference type="EC" id="5.2.1.8" evidence="6"/>
<dbReference type="Gene3D" id="3.10.50.40">
    <property type="match status" value="2"/>
</dbReference>
<evidence type="ECO:0000256" key="6">
    <source>
        <dbReference type="RuleBase" id="RU003915"/>
    </source>
</evidence>
<dbReference type="PANTHER" id="PTHR43811">
    <property type="entry name" value="FKBP-TYPE PEPTIDYL-PROLYL CIS-TRANS ISOMERASE FKPA"/>
    <property type="match status" value="1"/>
</dbReference>
<evidence type="ECO:0000256" key="7">
    <source>
        <dbReference type="SAM" id="SignalP"/>
    </source>
</evidence>
<dbReference type="RefSeq" id="WP_134247452.1">
    <property type="nucleotide sequence ID" value="NZ_SNQI01000002.1"/>
</dbReference>
<feature type="domain" description="PPIase FKBP-type" evidence="8">
    <location>
        <begin position="193"/>
        <end position="274"/>
    </location>
</feature>
<feature type="chain" id="PRO_5021338357" description="Peptidyl-prolyl cis-trans isomerase" evidence="7">
    <location>
        <begin position="19"/>
        <end position="274"/>
    </location>
</feature>
<accession>A0A4Y8AUM2</accession>
<comment type="similarity">
    <text evidence="2 6">Belongs to the FKBP-type PPIase family.</text>
</comment>
<dbReference type="AlphaFoldDB" id="A0A4Y8AUM2"/>
<evidence type="ECO:0000313" key="9">
    <source>
        <dbReference type="EMBL" id="TEW75082.1"/>
    </source>
</evidence>
<keyword evidence="7" id="KW-0732">Signal</keyword>
<evidence type="ECO:0000256" key="3">
    <source>
        <dbReference type="ARBA" id="ARBA00023110"/>
    </source>
</evidence>
<organism evidence="9 10">
    <name type="scientific">Gramella jeungdoensis</name>
    <dbReference type="NCBI Taxonomy" id="708091"/>
    <lineage>
        <taxon>Bacteria</taxon>
        <taxon>Pseudomonadati</taxon>
        <taxon>Bacteroidota</taxon>
        <taxon>Flavobacteriia</taxon>
        <taxon>Flavobacteriales</taxon>
        <taxon>Flavobacteriaceae</taxon>
        <taxon>Christiangramia</taxon>
    </lineage>
</organism>
<gene>
    <name evidence="9" type="ORF">E2488_06050</name>
</gene>
<dbReference type="OrthoDB" id="9814548at2"/>
<dbReference type="SUPFAM" id="SSF54534">
    <property type="entry name" value="FKBP-like"/>
    <property type="match status" value="2"/>
</dbReference>
<dbReference type="PROSITE" id="PS50059">
    <property type="entry name" value="FKBP_PPIASE"/>
    <property type="match status" value="2"/>
</dbReference>
<reference evidence="9 10" key="1">
    <citation type="journal article" date="2011" name="J. Microbiol.">
        <title>Gramella jeungdoensis sp. nov., isolated from a solar saltern in Korea.</title>
        <authorList>
            <person name="Joung Y."/>
            <person name="Kim H."/>
            <person name="Jang T."/>
            <person name="Ahn T.S."/>
            <person name="Joh K."/>
        </authorList>
    </citation>
    <scope>NUCLEOTIDE SEQUENCE [LARGE SCALE GENOMIC DNA]</scope>
    <source>
        <strain evidence="9 10">KCTC 23123</strain>
    </source>
</reference>
<dbReference type="Proteomes" id="UP000298517">
    <property type="component" value="Unassembled WGS sequence"/>
</dbReference>
<comment type="caution">
    <text evidence="9">The sequence shown here is derived from an EMBL/GenBank/DDBJ whole genome shotgun (WGS) entry which is preliminary data.</text>
</comment>
<dbReference type="InterPro" id="IPR046357">
    <property type="entry name" value="PPIase_dom_sf"/>
</dbReference>
<dbReference type="GO" id="GO:0003755">
    <property type="term" value="F:peptidyl-prolyl cis-trans isomerase activity"/>
    <property type="evidence" value="ECO:0007669"/>
    <property type="project" value="UniProtKB-UniRule"/>
</dbReference>
<dbReference type="EMBL" id="SNQI01000002">
    <property type="protein sequence ID" value="TEW75082.1"/>
    <property type="molecule type" value="Genomic_DNA"/>
</dbReference>
<dbReference type="InterPro" id="IPR001179">
    <property type="entry name" value="PPIase_FKBP_dom"/>
</dbReference>
<evidence type="ECO:0000256" key="1">
    <source>
        <dbReference type="ARBA" id="ARBA00000971"/>
    </source>
</evidence>
<evidence type="ECO:0000259" key="8">
    <source>
        <dbReference type="PROSITE" id="PS50059"/>
    </source>
</evidence>